<evidence type="ECO:0000256" key="3">
    <source>
        <dbReference type="ARBA" id="ARBA00022553"/>
    </source>
</evidence>
<dbReference type="InterPro" id="IPR006162">
    <property type="entry name" value="Ppantetheine_attach_site"/>
</dbReference>
<comment type="cofactor">
    <cofactor evidence="1">
        <name>pantetheine 4'-phosphate</name>
        <dbReference type="ChEBI" id="CHEBI:47942"/>
    </cofactor>
</comment>
<evidence type="ECO:0000256" key="1">
    <source>
        <dbReference type="ARBA" id="ARBA00001957"/>
    </source>
</evidence>
<feature type="domain" description="Ketosynthase family 3 (KS3)" evidence="11">
    <location>
        <begin position="331"/>
        <end position="763"/>
    </location>
</feature>
<keyword evidence="2" id="KW-0596">Phosphopantetheine</keyword>
<dbReference type="Gene3D" id="3.40.366.10">
    <property type="entry name" value="Malonyl-Coenzyme A Acyl Carrier Protein, domain 2"/>
    <property type="match status" value="1"/>
</dbReference>
<dbReference type="SMART" id="SM00825">
    <property type="entry name" value="PKS_KS"/>
    <property type="match status" value="1"/>
</dbReference>
<dbReference type="EMBL" id="MU004449">
    <property type="protein sequence ID" value="KAF2650606.1"/>
    <property type="molecule type" value="Genomic_DNA"/>
</dbReference>
<dbReference type="InterPro" id="IPR001227">
    <property type="entry name" value="Ac_transferase_dom_sf"/>
</dbReference>
<dbReference type="SUPFAM" id="SSF53474">
    <property type="entry name" value="alpha/beta-Hydrolases"/>
    <property type="match status" value="1"/>
</dbReference>
<dbReference type="FunFam" id="3.40.50.1820:FF:000116">
    <property type="entry name" value="Sterigmatocystin biosynthesis polyketide synthase"/>
    <property type="match status" value="1"/>
</dbReference>
<dbReference type="NCBIfam" id="TIGR04532">
    <property type="entry name" value="PT_fungal_PKS"/>
    <property type="match status" value="1"/>
</dbReference>
<keyword evidence="3" id="KW-0597">Phosphoprotein</keyword>
<dbReference type="Pfam" id="PF00975">
    <property type="entry name" value="Thioesterase"/>
    <property type="match status" value="1"/>
</dbReference>
<dbReference type="PROSITE" id="PS00606">
    <property type="entry name" value="KS3_1"/>
    <property type="match status" value="1"/>
</dbReference>
<dbReference type="Pfam" id="PF00550">
    <property type="entry name" value="PP-binding"/>
    <property type="match status" value="1"/>
</dbReference>
<feature type="region of interest" description="C-terminal hotdog fold" evidence="8">
    <location>
        <begin position="1408"/>
        <end position="1559"/>
    </location>
</feature>
<evidence type="ECO:0000256" key="8">
    <source>
        <dbReference type="PROSITE-ProRule" id="PRU01363"/>
    </source>
</evidence>
<dbReference type="Gene3D" id="3.40.50.1820">
    <property type="entry name" value="alpha/beta hydrolase"/>
    <property type="match status" value="1"/>
</dbReference>
<dbReference type="GO" id="GO:0004315">
    <property type="term" value="F:3-oxoacyl-[acyl-carrier-protein] synthase activity"/>
    <property type="evidence" value="ECO:0007669"/>
    <property type="project" value="InterPro"/>
</dbReference>
<evidence type="ECO:0000259" key="12">
    <source>
        <dbReference type="PROSITE" id="PS52019"/>
    </source>
</evidence>
<dbReference type="Pfam" id="PF02801">
    <property type="entry name" value="Ketoacyl-synt_C"/>
    <property type="match status" value="1"/>
</dbReference>
<dbReference type="FunFam" id="3.40.366.10:FF:000002">
    <property type="entry name" value="Probable polyketide synthase 2"/>
    <property type="match status" value="1"/>
</dbReference>
<dbReference type="SMART" id="SM01294">
    <property type="entry name" value="PKS_PP_betabranch"/>
    <property type="match status" value="1"/>
</dbReference>
<dbReference type="SUPFAM" id="SSF47336">
    <property type="entry name" value="ACP-like"/>
    <property type="match status" value="1"/>
</dbReference>
<dbReference type="Gene3D" id="3.10.129.110">
    <property type="entry name" value="Polyketide synthase dehydratase"/>
    <property type="match status" value="1"/>
</dbReference>
<dbReference type="InterPro" id="IPR036736">
    <property type="entry name" value="ACP-like_sf"/>
</dbReference>
<feature type="active site" description="Proton acceptor; for dehydratase activity" evidence="8">
    <location>
        <position position="1285"/>
    </location>
</feature>
<sequence length="1988" mass="216962">MDSTDIFIFGDQTTRVEGNLRDLILIRNDALLASFLDESFLVLQREISTLPVSERGSLTKFRTLGLLVEVIQNGRRHAALESACLCIYEIGYYIRCSHNIYHVSRLGLQAVAVAFRMGMRVHRKAETLGSSNGGQWSIILSGMQEENVAASLAEYSAEKDLPKLSMPYISAVGPNNVTLSGPPSVLDTLVESTFSDKKVYHMPIYGPYHSPSVYHTSEVSQILEASLLGIQFLESQALGRHIFCASGAVIEATTFGALLKSLIRDALVEQIRLDRVTEAICALPATVLIPINTQTATGISNYVTRKSGNTRVEDLVAPLTSQSPPTLHEDASKIAIIGFSGRFPEADDLGEFWDLLRQGLDVHKVVPPDRFDGQAHYDPTGQRKNTSKVQYGCWIRQPGLFDSRFFHLSPREACQSDPSQRLTLLTAYEALEMAGFVADRTASSARDRVGVFYGITSDDWREVNSGQNVDTYFIPGGNRAFVPGRINYHFKFSGPSISVDTACSSSMAAINIAITSLLNRDCDTAIAGGTNVMTNPDNFAGLDRGHFLSTTGNCKTFDDSADGYCRADGVGTLILKRLSDAIADEDPIFGVVLGAQTNHSSEAVSITRPLADAQERLFRNLLNLSGISPYDISYIEMHGTGTQAGDAVEMQSVLNTFAWDHARPKDKSLYIGSVKSNVGHSESASGVTAIIKVLMMMQQSKIPPHCGIKSKINHGFPTDLAQRGVHIALDGEADWTRPNEGVRRAFINNFSAAGGNTALLMEDGPAASEVSDFDTRANHVVTLSARSSKSLKENLEALARFIEISEKTPHSLGQLSYTTTARRIHHNRRATFVANDFPKLISVLRKAANDEDSLKPIPAKAPKIGFLFTGQGAQQSAMGSGLYRAFSTFRSDIHEFDGVAQTQGLPSILPLVDGSVPIEELSPTAIQLGTCVIQIAMARLWINFGLQPAYVIGHSLGEYAALHVAGVLSIGDTIWLCGQRALQLESSCTPETHGMVAVMASQHQLKQVIDQLDVEVACINGPEDTVLSGPNAAINEACKKLEGLKYKFTKLALPFAFHSSQVDPLLPKLEEMSRHVTFQSPQIPVASTVLGKVVATGGVFGPQYLVRHCRETVDFLGAVQSAKETGVLQASDVCIEIGTHPLLSRMMKSILGTESKCYPSLRRGEDTFKTLPETLAALHSAGVAVNWDEYHRDFPSSHKVLRLPSYSWDYGNYWIQYQPNWCLTKGDPIPEVLPAAPVAAPRAKPIRLSTSVQEIVELTCTHDHASVVAESDLHDPDLLKVAEGHRVNGLTLCPSSLYADVAMTLAKHLIGLRYPNEVLIPDVCNVVVVKALIVNQTGPQSFAAALNIDWKSKDGNMEIYSVDASGKQTTTHVTMQIEIRNPQGWMNQWQRQQYLIQRSIQQLQAGNSTGPVHKLGRGMAYKMFSAEVQYGSPYQGMEEVAVDSTALEATARVRLQPVSGKYLLNPFWIDSFGHLSGFTLNTSDSLDLSDHVYINQGWTYMRCSETFASDAKYQTYVKMQPLKEDDSSYSGDVFILRDNKIVAVYGSVTFNKVSRRVLQMLLPAPGSSKRSVPTPAVKQVVPKPSTHFETNPMQIARPSAHLAAVETRAPSRPSVFSQVLKVVAEEIGIDQAQLTDDANFADFGVDSLMSLTILGFIRDDLGIDVPGSLFDDYPSVKELRVYLATLTIDDSSGNTSETSGSEVPTGTTTPLTVIDDVDDSKPADFLPPATSIVLQGSKNSAKCIFLFPDGSGSASSYSGLPKVPGDVCLVGMNCPYIKNPQELKCSLQDLTTPYLAEIRRRQPRGPYNLAGWSAGGIAAYDAAQRLVDEGETVERLVLLDSPNPIGLEKLPPRFYKFLESAGVFGAAGGKKAPEWLIQHFLAFIDALDKYKPVRFRATRVPKTTLIWALDGVCKDPTDPRPVPQPDDPKEMRWLLENRPADPGFNGWDTLLGPENIEVKPIKGVNHFTMVREPGAAALVQIIGDALAN</sequence>
<keyword evidence="6" id="KW-0511">Multifunctional enzyme</keyword>
<dbReference type="FunFam" id="1.10.1200.10:FF:000011">
    <property type="entry name" value="Sterigmatocystin biosynthesis polyketide synthase"/>
    <property type="match status" value="1"/>
</dbReference>
<dbReference type="FunFam" id="3.10.129.110:FF:000001">
    <property type="entry name" value="Sterigmatocystin biosynthesis polyketide synthase"/>
    <property type="match status" value="1"/>
</dbReference>
<dbReference type="Proteomes" id="UP000799324">
    <property type="component" value="Unassembled WGS sequence"/>
</dbReference>
<dbReference type="InterPro" id="IPR016039">
    <property type="entry name" value="Thiolase-like"/>
</dbReference>
<evidence type="ECO:0000313" key="13">
    <source>
        <dbReference type="EMBL" id="KAF2650606.1"/>
    </source>
</evidence>
<dbReference type="GO" id="GO:0031177">
    <property type="term" value="F:phosphopantetheine binding"/>
    <property type="evidence" value="ECO:0007669"/>
    <property type="project" value="InterPro"/>
</dbReference>
<evidence type="ECO:0000256" key="7">
    <source>
        <dbReference type="ARBA" id="ARBA00055753"/>
    </source>
</evidence>
<dbReference type="Gene3D" id="3.40.47.10">
    <property type="match status" value="1"/>
</dbReference>
<dbReference type="PROSITE" id="PS52019">
    <property type="entry name" value="PKS_MFAS_DH"/>
    <property type="match status" value="1"/>
</dbReference>
<feature type="domain" description="Carrier" evidence="10">
    <location>
        <begin position="1613"/>
        <end position="1687"/>
    </location>
</feature>
<feature type="domain" description="PKS/mFAS DH" evidence="12">
    <location>
        <begin position="1253"/>
        <end position="1559"/>
    </location>
</feature>
<dbReference type="PANTHER" id="PTHR43775:SF45">
    <property type="entry name" value="CONIDIAL PIGMENT POLYKETIDE SYNTHASE ALB1"/>
    <property type="match status" value="1"/>
</dbReference>
<dbReference type="PROSITE" id="PS52004">
    <property type="entry name" value="KS3_2"/>
    <property type="match status" value="1"/>
</dbReference>
<dbReference type="InterPro" id="IPR014043">
    <property type="entry name" value="Acyl_transferase_dom"/>
</dbReference>
<dbReference type="InterPro" id="IPR042104">
    <property type="entry name" value="PKS_dehydratase_sf"/>
</dbReference>
<dbReference type="InterPro" id="IPR020806">
    <property type="entry name" value="PKS_PP-bd"/>
</dbReference>
<feature type="region of interest" description="Disordered" evidence="9">
    <location>
        <begin position="1692"/>
        <end position="1711"/>
    </location>
</feature>
<evidence type="ECO:0000256" key="2">
    <source>
        <dbReference type="ARBA" id="ARBA00022450"/>
    </source>
</evidence>
<dbReference type="Pfam" id="PF14765">
    <property type="entry name" value="PS-DH"/>
    <property type="match status" value="1"/>
</dbReference>
<evidence type="ECO:0000259" key="10">
    <source>
        <dbReference type="PROSITE" id="PS50075"/>
    </source>
</evidence>
<dbReference type="InterPro" id="IPR014031">
    <property type="entry name" value="Ketoacyl_synth_C"/>
</dbReference>
<keyword evidence="14" id="KW-1185">Reference proteome</keyword>
<dbReference type="Pfam" id="PF00109">
    <property type="entry name" value="ketoacyl-synt"/>
    <property type="match status" value="1"/>
</dbReference>
<dbReference type="GO" id="GO:0044550">
    <property type="term" value="P:secondary metabolite biosynthetic process"/>
    <property type="evidence" value="ECO:0007669"/>
    <property type="project" value="TreeGrafter"/>
</dbReference>
<dbReference type="InterPro" id="IPR032088">
    <property type="entry name" value="SAT"/>
</dbReference>
<keyword evidence="4" id="KW-0808">Transferase</keyword>
<dbReference type="InterPro" id="IPR016035">
    <property type="entry name" value="Acyl_Trfase/lysoPLipase"/>
</dbReference>
<dbReference type="InterPro" id="IPR029058">
    <property type="entry name" value="AB_hydrolase_fold"/>
</dbReference>
<dbReference type="SMART" id="SM00823">
    <property type="entry name" value="PKS_PP"/>
    <property type="match status" value="1"/>
</dbReference>
<dbReference type="SUPFAM" id="SSF55048">
    <property type="entry name" value="Probable ACP-binding domain of malonyl-CoA ACP transacylase"/>
    <property type="match status" value="1"/>
</dbReference>
<dbReference type="InterPro" id="IPR030918">
    <property type="entry name" value="PT_fungal_PKS"/>
</dbReference>
<dbReference type="FunFam" id="3.40.47.10:FF:000031">
    <property type="entry name" value="Sterigmatocystin biosynthesis polyketide synthase"/>
    <property type="match status" value="1"/>
</dbReference>
<protein>
    <submittedName>
        <fullName evidence="13">Polyketide synthase</fullName>
    </submittedName>
</protein>
<dbReference type="Pfam" id="PF00698">
    <property type="entry name" value="Acyl_transf_1"/>
    <property type="match status" value="1"/>
</dbReference>
<dbReference type="PROSITE" id="PS50075">
    <property type="entry name" value="CARRIER"/>
    <property type="match status" value="1"/>
</dbReference>
<dbReference type="PROSITE" id="PS00012">
    <property type="entry name" value="PHOSPHOPANTETHEINE"/>
    <property type="match status" value="1"/>
</dbReference>
<dbReference type="InterPro" id="IPR049551">
    <property type="entry name" value="PKS_DH_C"/>
</dbReference>
<dbReference type="InterPro" id="IPR009081">
    <property type="entry name" value="PP-bd_ACP"/>
</dbReference>
<gene>
    <name evidence="13" type="ORF">K491DRAFT_666910</name>
</gene>
<dbReference type="InterPro" id="IPR020841">
    <property type="entry name" value="PKS_Beta-ketoAc_synthase_dom"/>
</dbReference>
<comment type="function">
    <text evidence="7">Non-reducing polyketide synthase; part of a gene cluster that mediates the biosynthesis of a yet unidentified natural product.</text>
</comment>
<dbReference type="Pfam" id="PF22621">
    <property type="entry name" value="CurL-like_PKS_C"/>
    <property type="match status" value="1"/>
</dbReference>
<dbReference type="Gene3D" id="3.30.70.3290">
    <property type="match status" value="1"/>
</dbReference>
<dbReference type="InterPro" id="IPR050091">
    <property type="entry name" value="PKS_NRPS_Biosynth_Enz"/>
</dbReference>
<dbReference type="InterPro" id="IPR018201">
    <property type="entry name" value="Ketoacyl_synth_AS"/>
</dbReference>
<dbReference type="PANTHER" id="PTHR43775">
    <property type="entry name" value="FATTY ACID SYNTHASE"/>
    <property type="match status" value="1"/>
</dbReference>
<evidence type="ECO:0000259" key="11">
    <source>
        <dbReference type="PROSITE" id="PS52004"/>
    </source>
</evidence>
<evidence type="ECO:0000256" key="6">
    <source>
        <dbReference type="ARBA" id="ARBA00023268"/>
    </source>
</evidence>
<dbReference type="SUPFAM" id="SSF53901">
    <property type="entry name" value="Thiolase-like"/>
    <property type="match status" value="1"/>
</dbReference>
<evidence type="ECO:0000256" key="4">
    <source>
        <dbReference type="ARBA" id="ARBA00022679"/>
    </source>
</evidence>
<dbReference type="CDD" id="cd00833">
    <property type="entry name" value="PKS"/>
    <property type="match status" value="1"/>
</dbReference>
<proteinExistence type="predicted"/>
<organism evidence="13 14">
    <name type="scientific">Lophiostoma macrostomum CBS 122681</name>
    <dbReference type="NCBI Taxonomy" id="1314788"/>
    <lineage>
        <taxon>Eukaryota</taxon>
        <taxon>Fungi</taxon>
        <taxon>Dikarya</taxon>
        <taxon>Ascomycota</taxon>
        <taxon>Pezizomycotina</taxon>
        <taxon>Dothideomycetes</taxon>
        <taxon>Pleosporomycetidae</taxon>
        <taxon>Pleosporales</taxon>
        <taxon>Lophiostomataceae</taxon>
        <taxon>Lophiostoma</taxon>
    </lineage>
</organism>
<dbReference type="OrthoDB" id="329835at2759"/>
<dbReference type="InterPro" id="IPR049900">
    <property type="entry name" value="PKS_mFAS_DH"/>
</dbReference>
<dbReference type="Gene3D" id="1.10.1200.10">
    <property type="entry name" value="ACP-like"/>
    <property type="match status" value="1"/>
</dbReference>
<dbReference type="GO" id="GO:0006633">
    <property type="term" value="P:fatty acid biosynthetic process"/>
    <property type="evidence" value="ECO:0007669"/>
    <property type="project" value="InterPro"/>
</dbReference>
<dbReference type="InterPro" id="IPR014030">
    <property type="entry name" value="Ketoacyl_synth_N"/>
</dbReference>
<reference evidence="13" key="1">
    <citation type="journal article" date="2020" name="Stud. Mycol.">
        <title>101 Dothideomycetes genomes: a test case for predicting lifestyles and emergence of pathogens.</title>
        <authorList>
            <person name="Haridas S."/>
            <person name="Albert R."/>
            <person name="Binder M."/>
            <person name="Bloem J."/>
            <person name="Labutti K."/>
            <person name="Salamov A."/>
            <person name="Andreopoulos B."/>
            <person name="Baker S."/>
            <person name="Barry K."/>
            <person name="Bills G."/>
            <person name="Bluhm B."/>
            <person name="Cannon C."/>
            <person name="Castanera R."/>
            <person name="Culley D."/>
            <person name="Daum C."/>
            <person name="Ezra D."/>
            <person name="Gonzalez J."/>
            <person name="Henrissat B."/>
            <person name="Kuo A."/>
            <person name="Liang C."/>
            <person name="Lipzen A."/>
            <person name="Lutzoni F."/>
            <person name="Magnuson J."/>
            <person name="Mondo S."/>
            <person name="Nolan M."/>
            <person name="Ohm R."/>
            <person name="Pangilinan J."/>
            <person name="Park H.-J."/>
            <person name="Ramirez L."/>
            <person name="Alfaro M."/>
            <person name="Sun H."/>
            <person name="Tritt A."/>
            <person name="Yoshinaga Y."/>
            <person name="Zwiers L.-H."/>
            <person name="Turgeon B."/>
            <person name="Goodwin S."/>
            <person name="Spatafora J."/>
            <person name="Crous P."/>
            <person name="Grigoriev I."/>
        </authorList>
    </citation>
    <scope>NUCLEOTIDE SEQUENCE</scope>
    <source>
        <strain evidence="13">CBS 122681</strain>
    </source>
</reference>
<dbReference type="SMART" id="SM00827">
    <property type="entry name" value="PKS_AT"/>
    <property type="match status" value="1"/>
</dbReference>
<dbReference type="Pfam" id="PF16073">
    <property type="entry name" value="SAT"/>
    <property type="match status" value="1"/>
</dbReference>
<accession>A0A6A6SS51</accession>
<dbReference type="InterPro" id="IPR016036">
    <property type="entry name" value="Malonyl_transacylase_ACP-bd"/>
</dbReference>
<dbReference type="GO" id="GO:0004312">
    <property type="term" value="F:fatty acid synthase activity"/>
    <property type="evidence" value="ECO:0007669"/>
    <property type="project" value="TreeGrafter"/>
</dbReference>
<dbReference type="InterPro" id="IPR001031">
    <property type="entry name" value="Thioesterase"/>
</dbReference>
<evidence type="ECO:0000313" key="14">
    <source>
        <dbReference type="Proteomes" id="UP000799324"/>
    </source>
</evidence>
<feature type="region of interest" description="N-terminal hotdog fold" evidence="8">
    <location>
        <begin position="1253"/>
        <end position="1384"/>
    </location>
</feature>
<keyword evidence="5" id="KW-0677">Repeat</keyword>
<name>A0A6A6SS51_9PLEO</name>
<dbReference type="SUPFAM" id="SSF52151">
    <property type="entry name" value="FabD/lysophospholipase-like"/>
    <property type="match status" value="1"/>
</dbReference>
<evidence type="ECO:0000256" key="5">
    <source>
        <dbReference type="ARBA" id="ARBA00022737"/>
    </source>
</evidence>
<feature type="active site" description="Proton donor; for dehydratase activity" evidence="8">
    <location>
        <position position="1470"/>
    </location>
</feature>
<feature type="compositionally biased region" description="Low complexity" evidence="9">
    <location>
        <begin position="1692"/>
        <end position="1702"/>
    </location>
</feature>
<evidence type="ECO:0000256" key="9">
    <source>
        <dbReference type="SAM" id="MobiDB-lite"/>
    </source>
</evidence>